<dbReference type="NCBIfam" id="TIGR01225">
    <property type="entry name" value="hutH"/>
    <property type="match status" value="1"/>
</dbReference>
<dbReference type="PANTHER" id="PTHR10362">
    <property type="entry name" value="HISTIDINE AMMONIA-LYASE"/>
    <property type="match status" value="1"/>
</dbReference>
<evidence type="ECO:0000256" key="8">
    <source>
        <dbReference type="RuleBase" id="RU004479"/>
    </source>
</evidence>
<evidence type="ECO:0000256" key="7">
    <source>
        <dbReference type="RuleBase" id="RU003954"/>
    </source>
</evidence>
<proteinExistence type="inferred from homology"/>
<evidence type="ECO:0000313" key="10">
    <source>
        <dbReference type="EMBL" id="KUK45806.1"/>
    </source>
</evidence>
<dbReference type="Proteomes" id="UP000064249">
    <property type="component" value="Unassembled WGS sequence"/>
</dbReference>
<dbReference type="UniPathway" id="UPA00379">
    <property type="reaction ID" value="UER00549"/>
</dbReference>
<dbReference type="PATRIC" id="fig|167964.4.peg.1466"/>
<comment type="pathway">
    <text evidence="1 8">Amino-acid degradation; L-histidine degradation into L-glutamate; N-formimidoyl-L-glutamate from L-histidine: step 1/3.</text>
</comment>
<dbReference type="CDD" id="cd00332">
    <property type="entry name" value="PAL-HAL"/>
    <property type="match status" value="1"/>
</dbReference>
<comment type="catalytic activity">
    <reaction evidence="5 8">
        <text>L-histidine = trans-urocanate + NH4(+)</text>
        <dbReference type="Rhea" id="RHEA:21232"/>
        <dbReference type="ChEBI" id="CHEBI:17771"/>
        <dbReference type="ChEBI" id="CHEBI:28938"/>
        <dbReference type="ChEBI" id="CHEBI:57595"/>
        <dbReference type="EC" id="4.3.1.3"/>
    </reaction>
</comment>
<evidence type="ECO:0000313" key="11">
    <source>
        <dbReference type="Proteomes" id="UP000064249"/>
    </source>
</evidence>
<dbReference type="EC" id="4.3.1.3" evidence="2 6"/>
<reference evidence="10 11" key="1">
    <citation type="journal article" date="2015" name="MBio">
        <title>Genome-Resolved Metagenomic Analysis Reveals Roles for Candidate Phyla and Other Microbial Community Members in Biogeochemical Transformations in Oil Reservoirs.</title>
        <authorList>
            <person name="Hu P."/>
            <person name="Tom L."/>
            <person name="Singh A."/>
            <person name="Thomas B.C."/>
            <person name="Baker B.J."/>
            <person name="Piceno Y.M."/>
            <person name="Andersen G.L."/>
            <person name="Banfield J.F."/>
        </authorList>
    </citation>
    <scope>NUCLEOTIDE SEQUENCE [LARGE SCALE GENOMIC DNA]</scope>
    <source>
        <strain evidence="10">46_16</strain>
    </source>
</reference>
<dbReference type="GO" id="GO:0019556">
    <property type="term" value="P:L-histidine catabolic process to glutamate and formamide"/>
    <property type="evidence" value="ECO:0007669"/>
    <property type="project" value="UniProtKB-UniPathway"/>
</dbReference>
<dbReference type="AlphaFoldDB" id="A0A124FMT9"/>
<dbReference type="InterPro" id="IPR001106">
    <property type="entry name" value="Aromatic_Lyase"/>
</dbReference>
<dbReference type="GO" id="GO:0004397">
    <property type="term" value="F:histidine ammonia-lyase activity"/>
    <property type="evidence" value="ECO:0007669"/>
    <property type="project" value="UniProtKB-UniRule"/>
</dbReference>
<keyword evidence="4 7" id="KW-0456">Lyase</keyword>
<comment type="similarity">
    <text evidence="7">Belongs to the PAL/histidase family.</text>
</comment>
<evidence type="ECO:0000256" key="1">
    <source>
        <dbReference type="ARBA" id="ARBA00005113"/>
    </source>
</evidence>
<name>A0A124FMT9_9CHLR</name>
<dbReference type="Pfam" id="PF00221">
    <property type="entry name" value="Lyase_aromatic"/>
    <property type="match status" value="1"/>
</dbReference>
<dbReference type="Gene3D" id="1.20.200.10">
    <property type="entry name" value="Fumarase/aspartase (Central domain)"/>
    <property type="match status" value="1"/>
</dbReference>
<dbReference type="InterPro" id="IPR022313">
    <property type="entry name" value="Phe/His_NH3-lyase_AS"/>
</dbReference>
<dbReference type="GO" id="GO:0019557">
    <property type="term" value="P:L-histidine catabolic process to glutamate and formate"/>
    <property type="evidence" value="ECO:0007669"/>
    <property type="project" value="UniProtKB-UniPathway"/>
</dbReference>
<comment type="subcellular location">
    <subcellularLocation>
        <location evidence="9">Cytoplasm</location>
    </subcellularLocation>
</comment>
<evidence type="ECO:0000256" key="9">
    <source>
        <dbReference type="RuleBase" id="RU004480"/>
    </source>
</evidence>
<dbReference type="GO" id="GO:0005737">
    <property type="term" value="C:cytoplasm"/>
    <property type="evidence" value="ECO:0007669"/>
    <property type="project" value="UniProtKB-SubCell"/>
</dbReference>
<dbReference type="PROSITE" id="PS00488">
    <property type="entry name" value="PAL_HISTIDASE"/>
    <property type="match status" value="1"/>
</dbReference>
<dbReference type="Gene3D" id="1.10.275.10">
    <property type="entry name" value="Fumarase/aspartase (N-terminal domain)"/>
    <property type="match status" value="1"/>
</dbReference>
<accession>A0A124FMT9</accession>
<sequence length="515" mass="55154">MKQIIIDGQSLGIEDVIAVARHDAKVALAESAKEAIKESRQWVEQIVSRGDPVYGINTGFGIFADYQIPSEDSAQLSRNLILSHAVGTGSTLDEEIVRAAILVRANTLAKGFSGVRVDVVETLIALLNKNVIPVVPSQGSLGSSGDLAPLSHLALVFTRDEKDDEKESGQAVFEGELLSGKEAMKRAGIKRIILGSKEGLALNNGATFSAAIGALAVHDAETLLKAGEISLSMTLEAVMGCSAAFDERLHQARGHEGQTRVAKSVRGLTDGSSLINAYGRVQDAYSLRCAPQVQGVAWDTQDFVKKIIETEINAATDNPLLFSPGVAVSGGNFHGEPVGVAMDFLSIVMSEVASISERRVFRLTDGHLNADLPPMLVDRLSAAGLNSGLMMPQYTAASLVLENQTLASPDSVRSLPTSAEQEDHNANAMTAARHTREIITNTAHVIAIELYTAARALDLRLRQDPDLVLGKGTGKAYTLIRENVPYQAGDAWWGPEIEEVKNLVLNERLTSFKTN</sequence>
<evidence type="ECO:0000256" key="6">
    <source>
        <dbReference type="NCBIfam" id="TIGR01225"/>
    </source>
</evidence>
<dbReference type="SUPFAM" id="SSF48557">
    <property type="entry name" value="L-aspartase-like"/>
    <property type="match status" value="1"/>
</dbReference>
<organism evidence="10 11">
    <name type="scientific">Anaerolinea thermophila</name>
    <dbReference type="NCBI Taxonomy" id="167964"/>
    <lineage>
        <taxon>Bacteria</taxon>
        <taxon>Bacillati</taxon>
        <taxon>Chloroflexota</taxon>
        <taxon>Anaerolineae</taxon>
        <taxon>Anaerolineales</taxon>
        <taxon>Anaerolineaceae</taxon>
        <taxon>Anaerolinea</taxon>
    </lineage>
</organism>
<protein>
    <recommendedName>
        <fullName evidence="2 6">Histidine ammonia-lyase</fullName>
        <ecNumber evidence="2 6">4.3.1.3</ecNumber>
    </recommendedName>
</protein>
<dbReference type="InterPro" id="IPR008948">
    <property type="entry name" value="L-Aspartase-like"/>
</dbReference>
<dbReference type="FunFam" id="1.10.275.10:FF:000005">
    <property type="entry name" value="Histidine ammonia-lyase"/>
    <property type="match status" value="1"/>
</dbReference>
<evidence type="ECO:0000256" key="3">
    <source>
        <dbReference type="ARBA" id="ARBA00022808"/>
    </source>
</evidence>
<dbReference type="InterPro" id="IPR024083">
    <property type="entry name" value="Fumarase/histidase_N"/>
</dbReference>
<gene>
    <name evidence="10" type="ORF">XD73_1319</name>
</gene>
<dbReference type="EMBL" id="LGFU01000145">
    <property type="protein sequence ID" value="KUK45806.1"/>
    <property type="molecule type" value="Genomic_DNA"/>
</dbReference>
<dbReference type="NCBIfam" id="NF006871">
    <property type="entry name" value="PRK09367.1"/>
    <property type="match status" value="1"/>
</dbReference>
<evidence type="ECO:0000256" key="4">
    <source>
        <dbReference type="ARBA" id="ARBA00023239"/>
    </source>
</evidence>
<dbReference type="InterPro" id="IPR005921">
    <property type="entry name" value="HutH"/>
</dbReference>
<evidence type="ECO:0000256" key="5">
    <source>
        <dbReference type="ARBA" id="ARBA00049269"/>
    </source>
</evidence>
<evidence type="ECO:0000256" key="2">
    <source>
        <dbReference type="ARBA" id="ARBA00012994"/>
    </source>
</evidence>
<comment type="caution">
    <text evidence="10">The sequence shown here is derived from an EMBL/GenBank/DDBJ whole genome shotgun (WGS) entry which is preliminary data.</text>
</comment>
<keyword evidence="3 8" id="KW-0369">Histidine metabolism</keyword>